<evidence type="ECO:0000313" key="8">
    <source>
        <dbReference type="Proteomes" id="UP000780875"/>
    </source>
</evidence>
<dbReference type="SMART" id="SM00387">
    <property type="entry name" value="HATPase_c"/>
    <property type="match status" value="1"/>
</dbReference>
<sequence>MANPSSDGRTDGLTLSVHPSVVFRLGEEMIQDDVQAIVELAKNAYDADSASARIVVDTQSLTAVDGRSIDSPNDADDGGVLRGEIEVRDRGTGMTREEIIQSWLTVSGSQKRDLKAKGKTTAKKRTPVGDKGLGRLGTQRLGRVLDLYTVVKGSGVAHRLTIPWDEYASADRLDSVKFTLTSEHAGRDEHGTTLKIRGLRSPDSWHGPDGDELERQLAAMISPFGNRGFKVSLNIDGQAIDLRERPRAVRANAMLRYELDYRHRVLSVSGTMTQDYFRPDRSGADKRATYEQTIAADRGAAFLDWLLTNKQDQVASLGVRADPDGYIAFDAQFALADMDGVPRSSGELIDPGPFSGEIDMVRLRDDVPSVFDSASDYRAFLKEINGVRIYRDGFGIPVSRDWLNLASRWTTGSSFYNLRPENIIGFIDLSAADNPGLEETSSREKFRDTPAHRSFLTIMERWLKYTDNAQSFVRRSYNDYLRELAAAQADVPAESTPTVLIEQTDQQDVQTGVLLTNLQAARGAALSALTAAESQEESLGESLFPEGTKSLHDAAEQIRAVLSTIDQLSTDVEGLRATYGRQRSALIVLREQFDAVQGQLSEAWETVALGLTAEALSHEVSQITDRLRRRTQAMLRGLKPPIREVTVRTYAEHVLSSTAALTRQLGHLNPALRYRREHREQVTMSVVLKEIATHFNTRWDDLGYNINMAVTVKDDFTVSINPGRLTQVLDNLILNSEYWIRSLQTAEPGRVTIMVDRPSLVVSDNGPGIDPSLEGLIFDPFVSGKRRNGRGLGLFVIRQLLEPEGATVELSPERSSDGRRRDFVIEFGSSKTQELA</sequence>
<feature type="compositionally biased region" description="Basic residues" evidence="5">
    <location>
        <begin position="117"/>
        <end position="126"/>
    </location>
</feature>
<dbReference type="Pfam" id="PF02518">
    <property type="entry name" value="HATPase_c"/>
    <property type="match status" value="1"/>
</dbReference>
<dbReference type="Pfam" id="PF13589">
    <property type="entry name" value="HATPase_c_3"/>
    <property type="match status" value="1"/>
</dbReference>
<organism evidence="7 8">
    <name type="scientific">Nocardioides mangrovi</name>
    <dbReference type="NCBI Taxonomy" id="2874580"/>
    <lineage>
        <taxon>Bacteria</taxon>
        <taxon>Bacillati</taxon>
        <taxon>Actinomycetota</taxon>
        <taxon>Actinomycetes</taxon>
        <taxon>Propionibacteriales</taxon>
        <taxon>Nocardioidaceae</taxon>
        <taxon>Nocardioides</taxon>
    </lineage>
</organism>
<evidence type="ECO:0000256" key="3">
    <source>
        <dbReference type="ARBA" id="ARBA00022777"/>
    </source>
</evidence>
<dbReference type="Proteomes" id="UP000780875">
    <property type="component" value="Unassembled WGS sequence"/>
</dbReference>
<accession>A0ABS7UI01</accession>
<dbReference type="Gene3D" id="3.30.565.10">
    <property type="entry name" value="Histidine kinase-like ATPase, C-terminal domain"/>
    <property type="match status" value="2"/>
</dbReference>
<keyword evidence="4" id="KW-0902">Two-component regulatory system</keyword>
<dbReference type="InterPro" id="IPR005467">
    <property type="entry name" value="His_kinase_dom"/>
</dbReference>
<dbReference type="GO" id="GO:0005524">
    <property type="term" value="F:ATP binding"/>
    <property type="evidence" value="ECO:0007669"/>
    <property type="project" value="UniProtKB-KW"/>
</dbReference>
<reference evidence="7 8" key="1">
    <citation type="submission" date="2021-09" db="EMBL/GenBank/DDBJ databases">
        <title>Whole genome sequence of Nocardioides sp. GBK3QG-3.</title>
        <authorList>
            <person name="Tuo L."/>
        </authorList>
    </citation>
    <scope>NUCLEOTIDE SEQUENCE [LARGE SCALE GENOMIC DNA]</scope>
    <source>
        <strain evidence="7 8">GBK3QG-3</strain>
    </source>
</reference>
<feature type="domain" description="Histidine kinase" evidence="6">
    <location>
        <begin position="615"/>
        <end position="831"/>
    </location>
</feature>
<comment type="catalytic activity">
    <reaction evidence="1">
        <text>ATP + protein L-histidine = ADP + protein N-phospho-L-histidine.</text>
        <dbReference type="EC" id="2.7.13.3"/>
    </reaction>
</comment>
<keyword evidence="7" id="KW-0067">ATP-binding</keyword>
<evidence type="ECO:0000256" key="1">
    <source>
        <dbReference type="ARBA" id="ARBA00000085"/>
    </source>
</evidence>
<dbReference type="EC" id="2.7.13.3" evidence="2"/>
<dbReference type="InterPro" id="IPR004358">
    <property type="entry name" value="Sig_transdc_His_kin-like_C"/>
</dbReference>
<keyword evidence="8" id="KW-1185">Reference proteome</keyword>
<evidence type="ECO:0000259" key="6">
    <source>
        <dbReference type="PROSITE" id="PS50109"/>
    </source>
</evidence>
<gene>
    <name evidence="7" type="ORF">K8U61_21015</name>
</gene>
<protein>
    <recommendedName>
        <fullName evidence="2">histidine kinase</fullName>
        <ecNumber evidence="2">2.7.13.3</ecNumber>
    </recommendedName>
</protein>
<dbReference type="SUPFAM" id="SSF55874">
    <property type="entry name" value="ATPase domain of HSP90 chaperone/DNA topoisomerase II/histidine kinase"/>
    <property type="match status" value="2"/>
</dbReference>
<dbReference type="PROSITE" id="PS50109">
    <property type="entry name" value="HIS_KIN"/>
    <property type="match status" value="1"/>
</dbReference>
<dbReference type="PANTHER" id="PTHR43065">
    <property type="entry name" value="SENSOR HISTIDINE KINASE"/>
    <property type="match status" value="1"/>
</dbReference>
<dbReference type="InterPro" id="IPR003594">
    <property type="entry name" value="HATPase_dom"/>
</dbReference>
<dbReference type="RefSeq" id="WP_224125024.1">
    <property type="nucleotide sequence ID" value="NZ_JAIQZJ010000016.1"/>
</dbReference>
<dbReference type="EMBL" id="JAIQZJ010000016">
    <property type="protein sequence ID" value="MBZ5740666.1"/>
    <property type="molecule type" value="Genomic_DNA"/>
</dbReference>
<evidence type="ECO:0000256" key="4">
    <source>
        <dbReference type="ARBA" id="ARBA00023012"/>
    </source>
</evidence>
<keyword evidence="3" id="KW-0418">Kinase</keyword>
<comment type="caution">
    <text evidence="7">The sequence shown here is derived from an EMBL/GenBank/DDBJ whole genome shotgun (WGS) entry which is preliminary data.</text>
</comment>
<feature type="region of interest" description="Disordered" evidence="5">
    <location>
        <begin position="114"/>
        <end position="133"/>
    </location>
</feature>
<keyword evidence="7" id="KW-0547">Nucleotide-binding</keyword>
<evidence type="ECO:0000313" key="7">
    <source>
        <dbReference type="EMBL" id="MBZ5740666.1"/>
    </source>
</evidence>
<dbReference type="PRINTS" id="PR00344">
    <property type="entry name" value="BCTRLSENSOR"/>
</dbReference>
<evidence type="ECO:0000256" key="5">
    <source>
        <dbReference type="SAM" id="MobiDB-lite"/>
    </source>
</evidence>
<evidence type="ECO:0000256" key="2">
    <source>
        <dbReference type="ARBA" id="ARBA00012438"/>
    </source>
</evidence>
<dbReference type="InterPro" id="IPR036890">
    <property type="entry name" value="HATPase_C_sf"/>
</dbReference>
<keyword evidence="3" id="KW-0808">Transferase</keyword>
<proteinExistence type="predicted"/>
<name>A0ABS7UI01_9ACTN</name>